<feature type="region of interest" description="Disordered" evidence="2">
    <location>
        <begin position="171"/>
        <end position="213"/>
    </location>
</feature>
<name>A0AAV5HG64_9ROSI</name>
<dbReference type="Proteomes" id="UP001054252">
    <property type="component" value="Unassembled WGS sequence"/>
</dbReference>
<evidence type="ECO:0000256" key="2">
    <source>
        <dbReference type="SAM" id="MobiDB-lite"/>
    </source>
</evidence>
<dbReference type="PROSITE" id="PS50157">
    <property type="entry name" value="ZINC_FINGER_C2H2_2"/>
    <property type="match status" value="1"/>
</dbReference>
<keyword evidence="1" id="KW-0862">Zinc</keyword>
<evidence type="ECO:0000313" key="4">
    <source>
        <dbReference type="EMBL" id="GKU87708.1"/>
    </source>
</evidence>
<evidence type="ECO:0000259" key="3">
    <source>
        <dbReference type="PROSITE" id="PS50157"/>
    </source>
</evidence>
<protein>
    <recommendedName>
        <fullName evidence="3">C2H2-type domain-containing protein</fullName>
    </recommendedName>
</protein>
<keyword evidence="1" id="KW-0863">Zinc-finger</keyword>
<organism evidence="4 5">
    <name type="scientific">Rubroshorea leprosula</name>
    <dbReference type="NCBI Taxonomy" id="152421"/>
    <lineage>
        <taxon>Eukaryota</taxon>
        <taxon>Viridiplantae</taxon>
        <taxon>Streptophyta</taxon>
        <taxon>Embryophyta</taxon>
        <taxon>Tracheophyta</taxon>
        <taxon>Spermatophyta</taxon>
        <taxon>Magnoliopsida</taxon>
        <taxon>eudicotyledons</taxon>
        <taxon>Gunneridae</taxon>
        <taxon>Pentapetalae</taxon>
        <taxon>rosids</taxon>
        <taxon>malvids</taxon>
        <taxon>Malvales</taxon>
        <taxon>Dipterocarpaceae</taxon>
        <taxon>Rubroshorea</taxon>
    </lineage>
</organism>
<proteinExistence type="predicted"/>
<dbReference type="AlphaFoldDB" id="A0AAV5HG64"/>
<comment type="caution">
    <text evidence="4">The sequence shown here is derived from an EMBL/GenBank/DDBJ whole genome shotgun (WGS) entry which is preliminary data.</text>
</comment>
<feature type="domain" description="C2H2-type" evidence="3">
    <location>
        <begin position="29"/>
        <end position="56"/>
    </location>
</feature>
<feature type="compositionally biased region" description="Polar residues" evidence="2">
    <location>
        <begin position="185"/>
        <end position="200"/>
    </location>
</feature>
<reference evidence="4 5" key="1">
    <citation type="journal article" date="2021" name="Commun. Biol.">
        <title>The genome of Shorea leprosula (Dipterocarpaceae) highlights the ecological relevance of drought in aseasonal tropical rainforests.</title>
        <authorList>
            <person name="Ng K.K.S."/>
            <person name="Kobayashi M.J."/>
            <person name="Fawcett J.A."/>
            <person name="Hatakeyama M."/>
            <person name="Paape T."/>
            <person name="Ng C.H."/>
            <person name="Ang C.C."/>
            <person name="Tnah L.H."/>
            <person name="Lee C.T."/>
            <person name="Nishiyama T."/>
            <person name="Sese J."/>
            <person name="O'Brien M.J."/>
            <person name="Copetti D."/>
            <person name="Mohd Noor M.I."/>
            <person name="Ong R.C."/>
            <person name="Putra M."/>
            <person name="Sireger I.Z."/>
            <person name="Indrioko S."/>
            <person name="Kosugi Y."/>
            <person name="Izuno A."/>
            <person name="Isagi Y."/>
            <person name="Lee S.L."/>
            <person name="Shimizu K.K."/>
        </authorList>
    </citation>
    <scope>NUCLEOTIDE SEQUENCE [LARGE SCALE GENOMIC DNA]</scope>
    <source>
        <strain evidence="4">214</strain>
    </source>
</reference>
<keyword evidence="1" id="KW-0479">Metal-binding</keyword>
<accession>A0AAV5HG64</accession>
<evidence type="ECO:0000313" key="5">
    <source>
        <dbReference type="Proteomes" id="UP001054252"/>
    </source>
</evidence>
<keyword evidence="5" id="KW-1185">Reference proteome</keyword>
<dbReference type="EMBL" id="BPVZ01000002">
    <property type="protein sequence ID" value="GKU87708.1"/>
    <property type="molecule type" value="Genomic_DNA"/>
</dbReference>
<sequence>MRRTNNMHHDQLRHARQARHFPYGLNHQIACRICGQVFMSNQALVDHIQTHIRQDDIVSLLRRRQAMIRTILSSRTVLFANAYRFNLPNSPLFSPRQLNNLRRRPYPPPHVDALNLTSFMPQLQPNPYSSSFNGAMPVPATVPIFSTQRSQTTTLPHSGSLFGPSPQLQTTILPHSGSLSASSSPQLQTTIPTHSGSAVQHRSPVQEPPLNDHARPFLSQLEHMRENKYDEGGSSSSELDLTLKL</sequence>
<evidence type="ECO:0000256" key="1">
    <source>
        <dbReference type="PROSITE-ProRule" id="PRU00042"/>
    </source>
</evidence>
<dbReference type="InterPro" id="IPR013087">
    <property type="entry name" value="Znf_C2H2_type"/>
</dbReference>
<dbReference type="PROSITE" id="PS00028">
    <property type="entry name" value="ZINC_FINGER_C2H2_1"/>
    <property type="match status" value="1"/>
</dbReference>
<gene>
    <name evidence="4" type="ORF">SLEP1_g2066</name>
</gene>
<dbReference type="GO" id="GO:0008270">
    <property type="term" value="F:zinc ion binding"/>
    <property type="evidence" value="ECO:0007669"/>
    <property type="project" value="UniProtKB-KW"/>
</dbReference>